<name>A0ABD3F5V1_9STRA</name>
<gene>
    <name evidence="3" type="ORF">V7S43_012566</name>
</gene>
<feature type="compositionally biased region" description="Basic and acidic residues" evidence="1">
    <location>
        <begin position="38"/>
        <end position="55"/>
    </location>
</feature>
<evidence type="ECO:0000259" key="2">
    <source>
        <dbReference type="Pfam" id="PF24906"/>
    </source>
</evidence>
<dbReference type="Pfam" id="PF24906">
    <property type="entry name" value="Zf_WRKY19"/>
    <property type="match status" value="1"/>
</dbReference>
<dbReference type="AlphaFoldDB" id="A0ABD3F5V1"/>
<feature type="domain" description="WRKY19-like zinc finger" evidence="2">
    <location>
        <begin position="257"/>
        <end position="281"/>
    </location>
</feature>
<accession>A0ABD3F5V1</accession>
<feature type="compositionally biased region" description="Polar residues" evidence="1">
    <location>
        <begin position="415"/>
        <end position="429"/>
    </location>
</feature>
<reference evidence="3 4" key="1">
    <citation type="submission" date="2024-09" db="EMBL/GenBank/DDBJ databases">
        <title>Genome sequencing and assembly of Phytophthora oleae, isolate VK10A, causative agent of rot of olive drupes.</title>
        <authorList>
            <person name="Conti Taguali S."/>
            <person name="Riolo M."/>
            <person name="La Spada F."/>
            <person name="Cacciola S.O."/>
            <person name="Dionisio G."/>
        </authorList>
    </citation>
    <scope>NUCLEOTIDE SEQUENCE [LARGE SCALE GENOMIC DNA]</scope>
    <source>
        <strain evidence="3 4">VK10A</strain>
    </source>
</reference>
<feature type="compositionally biased region" description="Low complexity" evidence="1">
    <location>
        <begin position="318"/>
        <end position="344"/>
    </location>
</feature>
<dbReference type="Proteomes" id="UP001632037">
    <property type="component" value="Unassembled WGS sequence"/>
</dbReference>
<feature type="region of interest" description="Disordered" evidence="1">
    <location>
        <begin position="160"/>
        <end position="212"/>
    </location>
</feature>
<feature type="compositionally biased region" description="Polar residues" evidence="1">
    <location>
        <begin position="185"/>
        <end position="194"/>
    </location>
</feature>
<keyword evidence="4" id="KW-1185">Reference proteome</keyword>
<evidence type="ECO:0000313" key="4">
    <source>
        <dbReference type="Proteomes" id="UP001632037"/>
    </source>
</evidence>
<protein>
    <recommendedName>
        <fullName evidence="2">WRKY19-like zinc finger domain-containing protein</fullName>
    </recommendedName>
</protein>
<feature type="region of interest" description="Disordered" evidence="1">
    <location>
        <begin position="308"/>
        <end position="353"/>
    </location>
</feature>
<feature type="region of interest" description="Disordered" evidence="1">
    <location>
        <begin position="1"/>
        <end position="69"/>
    </location>
</feature>
<proteinExistence type="predicted"/>
<dbReference type="InterPro" id="IPR056866">
    <property type="entry name" value="Znf_WRKY19"/>
</dbReference>
<evidence type="ECO:0000256" key="1">
    <source>
        <dbReference type="SAM" id="MobiDB-lite"/>
    </source>
</evidence>
<organism evidence="3 4">
    <name type="scientific">Phytophthora oleae</name>
    <dbReference type="NCBI Taxonomy" id="2107226"/>
    <lineage>
        <taxon>Eukaryota</taxon>
        <taxon>Sar</taxon>
        <taxon>Stramenopiles</taxon>
        <taxon>Oomycota</taxon>
        <taxon>Peronosporomycetes</taxon>
        <taxon>Peronosporales</taxon>
        <taxon>Peronosporaceae</taxon>
        <taxon>Phytophthora</taxon>
    </lineage>
</organism>
<dbReference type="PANTHER" id="PTHR31827:SF1">
    <property type="entry name" value="EMB|CAB89363.1"/>
    <property type="match status" value="1"/>
</dbReference>
<evidence type="ECO:0000313" key="3">
    <source>
        <dbReference type="EMBL" id="KAL3662235.1"/>
    </source>
</evidence>
<dbReference type="EMBL" id="JBIMZQ010000032">
    <property type="protein sequence ID" value="KAL3662235.1"/>
    <property type="molecule type" value="Genomic_DNA"/>
</dbReference>
<comment type="caution">
    <text evidence="3">The sequence shown here is derived from an EMBL/GenBank/DDBJ whole genome shotgun (WGS) entry which is preliminary data.</text>
</comment>
<feature type="region of interest" description="Disordered" evidence="1">
    <location>
        <begin position="414"/>
        <end position="451"/>
    </location>
</feature>
<sequence>MAAAQVLEQQQQQQQANRVDSMDVARSFPLLQASVAPRGEEESFQRALADAERRPRPVTPPPIRRTASVTDGDDRERLFRTMGKFLGGSAVPDTYNRVQSAQGYMQQSHVYYQPPPPLPIHRPHGGMPSPERMTAEQQAAFQAMKISSYAEEEHRSWNTQSQAVGGLRTPPLAVSPTPPGIHQIQLRSPPSATSGKKRTRGSTPESDRIGSTAVGKDEIAPSLARALLTGCGAKQCSFEGCKKIAVSKGLCRGHGGGRRCQHSGCTKCAQSRSPFCWAHGGGKRCEAPNCRRSRKTKRFCVDHVEMEDTVPESENVPKSGSSIAAKTKSTASNGKTSSSSYASADSDDSVGRQSTISCDSNFSAAHNKENKRMPSAEYSVREKYVQYHQYAGEVSGNLPPSLQLPSLNEALLRTVPTQQSSEAMWSSRTPSPPAPHSSQYKSRYRSWPANK</sequence>
<dbReference type="PANTHER" id="PTHR31827">
    <property type="entry name" value="EMB|CAB89363.1"/>
    <property type="match status" value="1"/>
</dbReference>
<feature type="compositionally biased region" description="Low complexity" evidence="1">
    <location>
        <begin position="1"/>
        <end position="16"/>
    </location>
</feature>